<dbReference type="InterPro" id="IPR009688">
    <property type="entry name" value="FAM210A/B-like_dom"/>
</dbReference>
<dbReference type="AlphaFoldDB" id="A0A2P6TVB7"/>
<dbReference type="OrthoDB" id="426386at2759"/>
<dbReference type="PANTHER" id="PTHR21377:SF20">
    <property type="entry name" value="OS04G0416000 PROTEIN"/>
    <property type="match status" value="1"/>
</dbReference>
<keyword evidence="2" id="KW-0472">Membrane</keyword>
<dbReference type="Proteomes" id="UP000239899">
    <property type="component" value="Unassembled WGS sequence"/>
</dbReference>
<protein>
    <submittedName>
        <fullName evidence="4">DUF1279-domain-containing</fullName>
    </submittedName>
</protein>
<evidence type="ECO:0000256" key="2">
    <source>
        <dbReference type="SAM" id="Phobius"/>
    </source>
</evidence>
<feature type="compositionally biased region" description="Polar residues" evidence="1">
    <location>
        <begin position="1"/>
        <end position="10"/>
    </location>
</feature>
<dbReference type="EMBL" id="LHPG02000006">
    <property type="protein sequence ID" value="PRW58007.1"/>
    <property type="molecule type" value="Genomic_DNA"/>
</dbReference>
<organism evidence="4 5">
    <name type="scientific">Chlorella sorokiniana</name>
    <name type="common">Freshwater green alga</name>
    <dbReference type="NCBI Taxonomy" id="3076"/>
    <lineage>
        <taxon>Eukaryota</taxon>
        <taxon>Viridiplantae</taxon>
        <taxon>Chlorophyta</taxon>
        <taxon>core chlorophytes</taxon>
        <taxon>Trebouxiophyceae</taxon>
        <taxon>Chlorellales</taxon>
        <taxon>Chlorellaceae</taxon>
        <taxon>Chlorella clade</taxon>
        <taxon>Chlorella</taxon>
    </lineage>
</organism>
<dbReference type="Pfam" id="PF06916">
    <property type="entry name" value="FAM210A-B_dom"/>
    <property type="match status" value="1"/>
</dbReference>
<feature type="domain" description="DUF1279" evidence="3">
    <location>
        <begin position="91"/>
        <end position="174"/>
    </location>
</feature>
<gene>
    <name evidence="4" type="ORF">C2E21_3405</name>
</gene>
<feature type="compositionally biased region" description="Low complexity" evidence="1">
    <location>
        <begin position="11"/>
        <end position="22"/>
    </location>
</feature>
<accession>A0A2P6TVB7</accession>
<keyword evidence="2" id="KW-1133">Transmembrane helix</keyword>
<reference evidence="4 5" key="1">
    <citation type="journal article" date="2018" name="Plant J.">
        <title>Genome sequences of Chlorella sorokiniana UTEX 1602 and Micractinium conductrix SAG 241.80: implications to maltose excretion by a green alga.</title>
        <authorList>
            <person name="Arriola M.B."/>
            <person name="Velmurugan N."/>
            <person name="Zhang Y."/>
            <person name="Plunkett M.H."/>
            <person name="Hondzo H."/>
            <person name="Barney B.M."/>
        </authorList>
    </citation>
    <scope>NUCLEOTIDE SEQUENCE [LARGE SCALE GENOMIC DNA]</scope>
    <source>
        <strain evidence="5">UTEX 1602</strain>
    </source>
</reference>
<evidence type="ECO:0000313" key="5">
    <source>
        <dbReference type="Proteomes" id="UP000239899"/>
    </source>
</evidence>
<evidence type="ECO:0000256" key="1">
    <source>
        <dbReference type="SAM" id="MobiDB-lite"/>
    </source>
</evidence>
<dbReference type="InterPro" id="IPR045866">
    <property type="entry name" value="FAM210A/B-like"/>
</dbReference>
<dbReference type="PANTHER" id="PTHR21377">
    <property type="entry name" value="PROTEIN FAM210B, MITOCHONDRIAL"/>
    <property type="match status" value="1"/>
</dbReference>
<evidence type="ECO:0000259" key="3">
    <source>
        <dbReference type="Pfam" id="PF06916"/>
    </source>
</evidence>
<evidence type="ECO:0000313" key="4">
    <source>
        <dbReference type="EMBL" id="PRW58007.1"/>
    </source>
</evidence>
<feature type="transmembrane region" description="Helical" evidence="2">
    <location>
        <begin position="103"/>
        <end position="123"/>
    </location>
</feature>
<comment type="caution">
    <text evidence="4">The sequence shown here is derived from an EMBL/GenBank/DDBJ whole genome shotgun (WGS) entry which is preliminary data.</text>
</comment>
<proteinExistence type="predicted"/>
<keyword evidence="5" id="KW-1185">Reference proteome</keyword>
<keyword evidence="2" id="KW-0812">Transmembrane</keyword>
<sequence length="192" mass="20137">MALALQQTAQPPRAAALSRHAPAPACAPAGLPGGWRRQRRRQQRSDALVLATKPDVGYKSEAEETTEKYGLEAGLWKVATNKSADGLSKTQQAKDLLARYGSAYLITSISFAIVSFAACYAAVDAGVDVASLLQRFGLQVTNTSETVGTFAIAYAAHKALSPVRFPPTVALTPLVAKWLGKEPAAPAAGGSE</sequence>
<feature type="region of interest" description="Disordered" evidence="1">
    <location>
        <begin position="1"/>
        <end position="22"/>
    </location>
</feature>
<name>A0A2P6TVB7_CHLSO</name>